<dbReference type="InterPro" id="IPR006867">
    <property type="entry name" value="DUF632"/>
</dbReference>
<evidence type="ECO:0000259" key="3">
    <source>
        <dbReference type="Pfam" id="PF04783"/>
    </source>
</evidence>
<feature type="region of interest" description="Disordered" evidence="1">
    <location>
        <begin position="302"/>
        <end position="341"/>
    </location>
</feature>
<feature type="compositionally biased region" description="Acidic residues" evidence="1">
    <location>
        <begin position="305"/>
        <end position="322"/>
    </location>
</feature>
<dbReference type="Pfam" id="PF04783">
    <property type="entry name" value="DUF630"/>
    <property type="match status" value="1"/>
</dbReference>
<protein>
    <submittedName>
        <fullName evidence="4">Uncharacterized protein</fullName>
    </submittedName>
</protein>
<accession>A0AAE1K3H4</accession>
<feature type="domain" description="DUF630" evidence="3">
    <location>
        <begin position="1"/>
        <end position="59"/>
    </location>
</feature>
<evidence type="ECO:0000313" key="4">
    <source>
        <dbReference type="EMBL" id="KAK4264679.1"/>
    </source>
</evidence>
<evidence type="ECO:0000313" key="5">
    <source>
        <dbReference type="Proteomes" id="UP001293593"/>
    </source>
</evidence>
<evidence type="ECO:0000259" key="2">
    <source>
        <dbReference type="Pfam" id="PF04782"/>
    </source>
</evidence>
<gene>
    <name evidence="4" type="ORF">QN277_025821</name>
</gene>
<comment type="caution">
    <text evidence="4">The sequence shown here is derived from an EMBL/GenBank/DDBJ whole genome shotgun (WGS) entry which is preliminary data.</text>
</comment>
<sequence length="868" mass="98447">MGKGLSKLETSPLVSMCKERKGFIKAAIYSRYDLTSAYVMYLDSLLDISNALNRYVEDELVVIDGTSQVSGSDSELSEESSHIEFSSSDSSVDLHSLTDHVHSDMEVPRYPNKENQGHSAANLSIKCTETRQNEMPGVIPGQSWCVPSSHPHHSYQENTHTNVDVLHENPAHVKYDQRILFNNRWENPQSHHIYPPQLVNQSLPGSSMGFSYYDDKYLHYPAEAISLAIPSSFPKFHKHVADQNTPSIASPTPPPPQVSTWDFSYFSSLSDYNDYKNLHFCYSYDTWSNISDYDEREVREREGIPDLEDETEQDSIDTGFDEEGLRRGNLNSGDGTSSAAQLGSHRDAFLDEEEAPKDRCNITEDDIKADSEVFASKNLEPRIVEGKSSDAKEAMVLSSKSRGTSCVSSPVASCTVGLKEAIQDIKDEFENLFNFGKEFSATIEVGKLLYHSLSTRLRGFASPVLGLIFPPVLKCSHPPLYILLDRISRKGQLLHSTKKINNQGDVCAKFADLSSTLEQLYAWEKRLYREVMGEEKLRILYEKKYKRLKDLDGRGAESDKINDTWASVKHIQSEINVVVAYISVVSREIDKLRDHKLLPELYILIEGLIKLWKYMGSCQRKQFQIITKAKSHIHILDPSRNHSNPQATLRLEKMILNWGTCFSNLVNTLKDVVKYLNEWLLRCMLREPEETVNGAAPPSPSRIGAPPIFNLCYNWYHAIDSISEMAVSKAFSNFASSLHHLYEKQKEEQTQKARVDDLLMDCEDRLKSLHKRNAMFHRNFSYIMAAMRDDVESAVPLLEGFDESLTVLGKRLSEQIAKHRELIRQVNDTASSCLQVGLSHIFEVLECFCLENLKAYELLRLPNGASHA</sequence>
<dbReference type="PANTHER" id="PTHR21450:SF43">
    <property type="entry name" value="DUF630 FAMILY PROTEIN"/>
    <property type="match status" value="1"/>
</dbReference>
<dbReference type="PANTHER" id="PTHR21450">
    <property type="entry name" value="PROTEIN ALTERED PHOSPHATE STARVATION RESPONSE 1"/>
    <property type="match status" value="1"/>
</dbReference>
<feature type="region of interest" description="Disordered" evidence="1">
    <location>
        <begin position="67"/>
        <end position="91"/>
    </location>
</feature>
<dbReference type="InterPro" id="IPR006868">
    <property type="entry name" value="DUF630"/>
</dbReference>
<name>A0AAE1K3H4_9FABA</name>
<dbReference type="EMBL" id="JAWXYG010000008">
    <property type="protein sequence ID" value="KAK4264679.1"/>
    <property type="molecule type" value="Genomic_DNA"/>
</dbReference>
<feature type="domain" description="DUF632" evidence="2">
    <location>
        <begin position="418"/>
        <end position="740"/>
    </location>
</feature>
<reference evidence="4" key="1">
    <citation type="submission" date="2023-10" db="EMBL/GenBank/DDBJ databases">
        <title>Chromosome-level genome of the transformable northern wattle, Acacia crassicarpa.</title>
        <authorList>
            <person name="Massaro I."/>
            <person name="Sinha N.R."/>
            <person name="Poethig S."/>
            <person name="Leichty A.R."/>
        </authorList>
    </citation>
    <scope>NUCLEOTIDE SEQUENCE</scope>
    <source>
        <strain evidence="4">Acra3RX</strain>
        <tissue evidence="4">Leaf</tissue>
    </source>
</reference>
<keyword evidence="5" id="KW-1185">Reference proteome</keyword>
<feature type="compositionally biased region" description="Polar residues" evidence="1">
    <location>
        <begin position="329"/>
        <end position="341"/>
    </location>
</feature>
<dbReference type="AlphaFoldDB" id="A0AAE1K3H4"/>
<organism evidence="4 5">
    <name type="scientific">Acacia crassicarpa</name>
    <name type="common">northern wattle</name>
    <dbReference type="NCBI Taxonomy" id="499986"/>
    <lineage>
        <taxon>Eukaryota</taxon>
        <taxon>Viridiplantae</taxon>
        <taxon>Streptophyta</taxon>
        <taxon>Embryophyta</taxon>
        <taxon>Tracheophyta</taxon>
        <taxon>Spermatophyta</taxon>
        <taxon>Magnoliopsida</taxon>
        <taxon>eudicotyledons</taxon>
        <taxon>Gunneridae</taxon>
        <taxon>Pentapetalae</taxon>
        <taxon>rosids</taxon>
        <taxon>fabids</taxon>
        <taxon>Fabales</taxon>
        <taxon>Fabaceae</taxon>
        <taxon>Caesalpinioideae</taxon>
        <taxon>mimosoid clade</taxon>
        <taxon>Acacieae</taxon>
        <taxon>Acacia</taxon>
    </lineage>
</organism>
<dbReference type="Pfam" id="PF04782">
    <property type="entry name" value="DUF632"/>
    <property type="match status" value="1"/>
</dbReference>
<evidence type="ECO:0000256" key="1">
    <source>
        <dbReference type="SAM" id="MobiDB-lite"/>
    </source>
</evidence>
<dbReference type="Proteomes" id="UP001293593">
    <property type="component" value="Unassembled WGS sequence"/>
</dbReference>
<proteinExistence type="predicted"/>